<sequence>MSTDDADTNKDAEDAVTEDAATEKSAAAAAKPELSKTEPAATEKKVAADKKPAAEKKAAAASEAGATASGPAGAKRSASLPLIAAFAAGVLAVAAITAVVVFFLQGKDRGEKLDAIRDSTQAACTFGKDVSVYDYTKNLDDYFTKVKSGASGEFLKEFDDATKALKDAMVQAQVKSWVDDVQCGYQSGDKTEAKVLVTLTQYRTNFTQSTPERQFVVVIAQLTKSGDKWLVEKLDSPMLKGAGTGLPGAPVPGEAPAPAPAPAPSGQPAPQPGN</sequence>
<feature type="compositionally biased region" description="Low complexity" evidence="3">
    <location>
        <begin position="23"/>
        <end position="32"/>
    </location>
</feature>
<evidence type="ECO:0000256" key="3">
    <source>
        <dbReference type="SAM" id="MobiDB-lite"/>
    </source>
</evidence>
<keyword evidence="4" id="KW-1133">Transmembrane helix</keyword>
<keyword evidence="4" id="KW-0812">Transmembrane</keyword>
<feature type="region of interest" description="Disordered" evidence="3">
    <location>
        <begin position="1"/>
        <end position="72"/>
    </location>
</feature>
<evidence type="ECO:0000256" key="2">
    <source>
        <dbReference type="ARBA" id="ARBA00023136"/>
    </source>
</evidence>
<evidence type="ECO:0008006" key="7">
    <source>
        <dbReference type="Google" id="ProtNLM"/>
    </source>
</evidence>
<protein>
    <recommendedName>
        <fullName evidence="7">Mce-associated membrane protein</fullName>
    </recommendedName>
</protein>
<evidence type="ECO:0000313" key="5">
    <source>
        <dbReference type="EMBL" id="MFF3221465.1"/>
    </source>
</evidence>
<keyword evidence="2 4" id="KW-0472">Membrane</keyword>
<dbReference type="EMBL" id="JBIAPI010000001">
    <property type="protein sequence ID" value="MFF3221465.1"/>
    <property type="molecule type" value="Genomic_DNA"/>
</dbReference>
<comment type="subcellular location">
    <subcellularLocation>
        <location evidence="1">Membrane</location>
    </subcellularLocation>
</comment>
<evidence type="ECO:0000256" key="1">
    <source>
        <dbReference type="ARBA" id="ARBA00004370"/>
    </source>
</evidence>
<reference evidence="5 6" key="1">
    <citation type="submission" date="2024-10" db="EMBL/GenBank/DDBJ databases">
        <title>The Natural Products Discovery Center: Release of the First 8490 Sequenced Strains for Exploring Actinobacteria Biosynthetic Diversity.</title>
        <authorList>
            <person name="Kalkreuter E."/>
            <person name="Kautsar S.A."/>
            <person name="Yang D."/>
            <person name="Bader C.D."/>
            <person name="Teijaro C.N."/>
            <person name="Fluegel L."/>
            <person name="Davis C.M."/>
            <person name="Simpson J.R."/>
            <person name="Lauterbach L."/>
            <person name="Steele A.D."/>
            <person name="Gui C."/>
            <person name="Meng S."/>
            <person name="Li G."/>
            <person name="Viehrig K."/>
            <person name="Ye F."/>
            <person name="Su P."/>
            <person name="Kiefer A.F."/>
            <person name="Nichols A."/>
            <person name="Cepeda A.J."/>
            <person name="Yan W."/>
            <person name="Fan B."/>
            <person name="Jiang Y."/>
            <person name="Adhikari A."/>
            <person name="Zheng C.-J."/>
            <person name="Schuster L."/>
            <person name="Cowan T.M."/>
            <person name="Smanski M.J."/>
            <person name="Chevrette M.G."/>
            <person name="De Carvalho L.P.S."/>
            <person name="Shen B."/>
        </authorList>
    </citation>
    <scope>NUCLEOTIDE SEQUENCE [LARGE SCALE GENOMIC DNA]</scope>
    <source>
        <strain evidence="5 6">NPDC003040</strain>
    </source>
</reference>
<dbReference type="PANTHER" id="PTHR37042">
    <property type="entry name" value="OUTER MEMBRANE PROTEIN RV1973"/>
    <property type="match status" value="1"/>
</dbReference>
<feature type="region of interest" description="Disordered" evidence="3">
    <location>
        <begin position="240"/>
        <end position="274"/>
    </location>
</feature>
<keyword evidence="6" id="KW-1185">Reference proteome</keyword>
<name>A0ABW6QL83_9NOCA</name>
<feature type="transmembrane region" description="Helical" evidence="4">
    <location>
        <begin position="82"/>
        <end position="104"/>
    </location>
</feature>
<comment type="caution">
    <text evidence="5">The sequence shown here is derived from an EMBL/GenBank/DDBJ whole genome shotgun (WGS) entry which is preliminary data.</text>
</comment>
<dbReference type="Proteomes" id="UP001601948">
    <property type="component" value="Unassembled WGS sequence"/>
</dbReference>
<feature type="compositionally biased region" description="Pro residues" evidence="3">
    <location>
        <begin position="249"/>
        <end position="274"/>
    </location>
</feature>
<dbReference type="PANTHER" id="PTHR37042:SF4">
    <property type="entry name" value="OUTER MEMBRANE PROTEIN RV1973"/>
    <property type="match status" value="1"/>
</dbReference>
<dbReference type="RefSeq" id="WP_387712512.1">
    <property type="nucleotide sequence ID" value="NZ_JBIAPI010000001.1"/>
</dbReference>
<accession>A0ABW6QL83</accession>
<feature type="compositionally biased region" description="Basic and acidic residues" evidence="3">
    <location>
        <begin position="33"/>
        <end position="58"/>
    </location>
</feature>
<evidence type="ECO:0000256" key="4">
    <source>
        <dbReference type="SAM" id="Phobius"/>
    </source>
</evidence>
<organism evidence="5 6">
    <name type="scientific">Nocardia suismassiliense</name>
    <dbReference type="NCBI Taxonomy" id="2077092"/>
    <lineage>
        <taxon>Bacteria</taxon>
        <taxon>Bacillati</taxon>
        <taxon>Actinomycetota</taxon>
        <taxon>Actinomycetes</taxon>
        <taxon>Mycobacteriales</taxon>
        <taxon>Nocardiaceae</taxon>
        <taxon>Nocardia</taxon>
    </lineage>
</organism>
<feature type="compositionally biased region" description="Low complexity" evidence="3">
    <location>
        <begin position="59"/>
        <end position="72"/>
    </location>
</feature>
<evidence type="ECO:0000313" key="6">
    <source>
        <dbReference type="Proteomes" id="UP001601948"/>
    </source>
</evidence>
<proteinExistence type="predicted"/>
<gene>
    <name evidence="5" type="ORF">ACFYV7_01610</name>
</gene>